<keyword evidence="4" id="KW-1185">Reference proteome</keyword>
<accession>A0ABQ7EQE5</accession>
<comment type="caution">
    <text evidence="3">The sequence shown here is derived from an EMBL/GenBank/DDBJ whole genome shotgun (WGS) entry which is preliminary data.</text>
</comment>
<dbReference type="InterPro" id="IPR008258">
    <property type="entry name" value="Transglycosylase_SLT_dom_1"/>
</dbReference>
<evidence type="ECO:0000313" key="4">
    <source>
        <dbReference type="Proteomes" id="UP000266723"/>
    </source>
</evidence>
<dbReference type="InterPro" id="IPR023346">
    <property type="entry name" value="Lysozyme-like_dom_sf"/>
</dbReference>
<dbReference type="Gene3D" id="1.10.530.10">
    <property type="match status" value="2"/>
</dbReference>
<reference evidence="3 4" key="1">
    <citation type="journal article" date="2020" name="BMC Genomics">
        <title>Intraspecific diversification of the crop wild relative Brassica cretica Lam. using demographic model selection.</title>
        <authorList>
            <person name="Kioukis A."/>
            <person name="Michalopoulou V.A."/>
            <person name="Briers L."/>
            <person name="Pirintsos S."/>
            <person name="Studholme D.J."/>
            <person name="Pavlidis P."/>
            <person name="Sarris P.F."/>
        </authorList>
    </citation>
    <scope>NUCLEOTIDE SEQUENCE [LARGE SCALE GENOMIC DNA]</scope>
    <source>
        <strain evidence="4">cv. PFS-1207/04</strain>
    </source>
</reference>
<gene>
    <name evidence="3" type="ORF">DY000_02045510</name>
</gene>
<dbReference type="SUPFAM" id="SSF53955">
    <property type="entry name" value="Lysozyme-like"/>
    <property type="match status" value="2"/>
</dbReference>
<evidence type="ECO:0000259" key="2">
    <source>
        <dbReference type="Pfam" id="PF01464"/>
    </source>
</evidence>
<dbReference type="PANTHER" id="PTHR37179:SF1">
    <property type="entry name" value="TRANSGLYCOSYLASE"/>
    <property type="match status" value="1"/>
</dbReference>
<dbReference type="EMBL" id="QGKV02000297">
    <property type="protein sequence ID" value="KAF3605266.1"/>
    <property type="molecule type" value="Genomic_DNA"/>
</dbReference>
<evidence type="ECO:0000256" key="1">
    <source>
        <dbReference type="SAM" id="MobiDB-lite"/>
    </source>
</evidence>
<organism evidence="3 4">
    <name type="scientific">Brassica cretica</name>
    <name type="common">Mustard</name>
    <dbReference type="NCBI Taxonomy" id="69181"/>
    <lineage>
        <taxon>Eukaryota</taxon>
        <taxon>Viridiplantae</taxon>
        <taxon>Streptophyta</taxon>
        <taxon>Embryophyta</taxon>
        <taxon>Tracheophyta</taxon>
        <taxon>Spermatophyta</taxon>
        <taxon>Magnoliopsida</taxon>
        <taxon>eudicotyledons</taxon>
        <taxon>Gunneridae</taxon>
        <taxon>Pentapetalae</taxon>
        <taxon>rosids</taxon>
        <taxon>malvids</taxon>
        <taxon>Brassicales</taxon>
        <taxon>Brassicaceae</taxon>
        <taxon>Brassiceae</taxon>
        <taxon>Brassica</taxon>
    </lineage>
</organism>
<proteinExistence type="predicted"/>
<feature type="region of interest" description="Disordered" evidence="1">
    <location>
        <begin position="24"/>
        <end position="61"/>
    </location>
</feature>
<dbReference type="PANTHER" id="PTHR37179">
    <property type="entry name" value="TRANSGLYCOSYLASE"/>
    <property type="match status" value="1"/>
</dbReference>
<sequence>MMLCSAAARLIVANGAIRIKGLRFQGRRQKSTRGKSPAGSPAKNSSTLKRRRTGPAPSRQNFPNINLNLHLLFSAPVVDVLVLRAYAFGKMPMERSYSNARMANSFMYWNDCVDPDDLEAMWMDPAVRAEWIEVGETKGQKVHLSRDPDGQPYLTQTEMKAVADITVRRHFDSILDPEMICAIAELESDRKPLIMRYNKKTKETGLGILQVFAKTAEWLAGGQGYQEYNVDDNPDLLHKPFINVYFAAAYLKWLTDYQNNQRSEEFVVRAYNGGTKKATHKSTLPYWKRYLVVKEALPSRKHVDAGPSSFHPTNPTSPGSNTNFTYWDSRASPEDMEDMWNHPEVCKEWTKSKEERGKVRFSQDSEKRPYLSRGEMKAVAEIIVSEYFSTKGIKVPLVCAVADTVSMRFVNGTGKKVGILGVDYKTAAWLNTELGYRAYRVDSADDLTKPFVSMYFGVAYLVWLSEYEGRERSNQFIIQAYIKGPEHVDLEASSCPLWLKFEQALSYYEEPKRDTGGCIIL</sequence>
<dbReference type="Pfam" id="PF01464">
    <property type="entry name" value="SLT"/>
    <property type="match status" value="1"/>
</dbReference>
<dbReference type="Proteomes" id="UP000266723">
    <property type="component" value="Unassembled WGS sequence"/>
</dbReference>
<evidence type="ECO:0000313" key="3">
    <source>
        <dbReference type="EMBL" id="KAF3605266.1"/>
    </source>
</evidence>
<feature type="domain" description="Transglycosylase SLT" evidence="2">
    <location>
        <begin position="175"/>
        <end position="282"/>
    </location>
</feature>
<protein>
    <recommendedName>
        <fullName evidence="2">Transglycosylase SLT domain-containing protein</fullName>
    </recommendedName>
</protein>
<name>A0ABQ7EQE5_BRACR</name>
<dbReference type="CDD" id="cd00254">
    <property type="entry name" value="LT-like"/>
    <property type="match status" value="1"/>
</dbReference>
<feature type="compositionally biased region" description="Polar residues" evidence="1">
    <location>
        <begin position="310"/>
        <end position="322"/>
    </location>
</feature>
<feature type="region of interest" description="Disordered" evidence="1">
    <location>
        <begin position="303"/>
        <end position="322"/>
    </location>
</feature>